<feature type="domain" description="BIG2" evidence="6">
    <location>
        <begin position="1025"/>
        <end position="1107"/>
    </location>
</feature>
<dbReference type="Gene3D" id="2.60.40.10">
    <property type="entry name" value="Immunoglobulins"/>
    <property type="match status" value="2"/>
</dbReference>
<dbReference type="GO" id="GO:0043169">
    <property type="term" value="F:cation binding"/>
    <property type="evidence" value="ECO:0007669"/>
    <property type="project" value="InterPro"/>
</dbReference>
<dbReference type="InterPro" id="IPR006047">
    <property type="entry name" value="GH13_cat_dom"/>
</dbReference>
<dbReference type="eggNOG" id="COG0366">
    <property type="taxonomic scope" value="Bacteria"/>
</dbReference>
<dbReference type="GO" id="GO:2001070">
    <property type="term" value="F:starch binding"/>
    <property type="evidence" value="ECO:0007669"/>
    <property type="project" value="InterPro"/>
</dbReference>
<evidence type="ECO:0000256" key="2">
    <source>
        <dbReference type="ARBA" id="ARBA00022801"/>
    </source>
</evidence>
<dbReference type="RefSeq" id="WP_051920610.1">
    <property type="nucleotide sequence ID" value="NZ_JGYV01000001.1"/>
</dbReference>
<reference evidence="9 10" key="1">
    <citation type="submission" date="2014-03" db="EMBL/GenBank/DDBJ databases">
        <title>Genomics of Bifidobacteria.</title>
        <authorList>
            <person name="Ventura M."/>
            <person name="Milani C."/>
            <person name="Lugli G.A."/>
        </authorList>
    </citation>
    <scope>NUCLEOTIDE SEQUENCE [LARGE SCALE GENOMIC DNA]</scope>
    <source>
        <strain evidence="9 10">LMG 10738</strain>
    </source>
</reference>
<evidence type="ECO:0000313" key="9">
    <source>
        <dbReference type="EMBL" id="KFI66191.1"/>
    </source>
</evidence>
<dbReference type="PANTHER" id="PTHR43447">
    <property type="entry name" value="ALPHA-AMYLASE"/>
    <property type="match status" value="1"/>
</dbReference>
<evidence type="ECO:0000256" key="4">
    <source>
        <dbReference type="ARBA" id="ARBA00023295"/>
    </source>
</evidence>
<dbReference type="Pfam" id="PF16738">
    <property type="entry name" value="CBM26"/>
    <property type="match status" value="1"/>
</dbReference>
<dbReference type="CDD" id="cd11315">
    <property type="entry name" value="AmyAc_bac1_AmyA"/>
    <property type="match status" value="1"/>
</dbReference>
<keyword evidence="2 9" id="KW-0378">Hydrolase</keyword>
<evidence type="ECO:0000259" key="8">
    <source>
        <dbReference type="SMART" id="SM01066"/>
    </source>
</evidence>
<dbReference type="InterPro" id="IPR017853">
    <property type="entry name" value="GH"/>
</dbReference>
<dbReference type="Proteomes" id="UP000029067">
    <property type="component" value="Unassembled WGS sequence"/>
</dbReference>
<dbReference type="SUPFAM" id="SSF51011">
    <property type="entry name" value="Glycosyl hydrolase domain"/>
    <property type="match status" value="1"/>
</dbReference>
<dbReference type="OrthoDB" id="9806009at2"/>
<dbReference type="InterPro" id="IPR006046">
    <property type="entry name" value="Alpha_amylase"/>
</dbReference>
<dbReference type="SMART" id="SM00642">
    <property type="entry name" value="Aamy"/>
    <property type="match status" value="1"/>
</dbReference>
<dbReference type="InterPro" id="IPR031965">
    <property type="entry name" value="CBM26"/>
</dbReference>
<comment type="similarity">
    <text evidence="1 5">Belongs to the glycosyl hydrolase 13 family.</text>
</comment>
<proteinExistence type="inferred from homology"/>
<dbReference type="PRINTS" id="PR00110">
    <property type="entry name" value="ALPHAAMYLASE"/>
</dbReference>
<dbReference type="SUPFAM" id="SSF49373">
    <property type="entry name" value="Invasin/intimin cell-adhesion fragments"/>
    <property type="match status" value="4"/>
</dbReference>
<evidence type="ECO:0000256" key="1">
    <source>
        <dbReference type="ARBA" id="ARBA00008061"/>
    </source>
</evidence>
<dbReference type="Gene3D" id="2.60.40.1180">
    <property type="entry name" value="Golgi alpha-mannosidase II"/>
    <property type="match status" value="1"/>
</dbReference>
<dbReference type="SUPFAM" id="SSF69318">
    <property type="entry name" value="Integrin alpha N-terminal domain"/>
    <property type="match status" value="1"/>
</dbReference>
<dbReference type="SUPFAM" id="SSF51445">
    <property type="entry name" value="(Trans)glycosidases"/>
    <property type="match status" value="1"/>
</dbReference>
<dbReference type="STRING" id="1688.BCUN_0698"/>
<dbReference type="InterPro" id="IPR028994">
    <property type="entry name" value="Integrin_alpha_N"/>
</dbReference>
<accession>A0A087B591</accession>
<dbReference type="SMART" id="SM00635">
    <property type="entry name" value="BID_2"/>
    <property type="match status" value="4"/>
</dbReference>
<comment type="caution">
    <text evidence="9">The sequence shown here is derived from an EMBL/GenBank/DDBJ whole genome shotgun (WGS) entry which is preliminary data.</text>
</comment>
<gene>
    <name evidence="9" type="ORF">BCUN_0698</name>
</gene>
<dbReference type="InterPro" id="IPR005085">
    <property type="entry name" value="CBM25"/>
</dbReference>
<keyword evidence="3" id="KW-0119">Carbohydrate metabolism</keyword>
<dbReference type="Pfam" id="PF00128">
    <property type="entry name" value="Alpha-amylase"/>
    <property type="match status" value="1"/>
</dbReference>
<dbReference type="InterPro" id="IPR003343">
    <property type="entry name" value="Big_2"/>
</dbReference>
<name>A0A087B591_9BIFI</name>
<evidence type="ECO:0000256" key="5">
    <source>
        <dbReference type="RuleBase" id="RU003615"/>
    </source>
</evidence>
<keyword evidence="4 9" id="KW-0326">Glycosidase</keyword>
<feature type="domain" description="BIG2" evidence="6">
    <location>
        <begin position="939"/>
        <end position="1016"/>
    </location>
</feature>
<sequence length="1429" mass="149584">MTQLSNPTGAAESKPGKKPGFLKKALAGVVATATLCGGMVIGTSTAVAANAPTTSYDRTLGNAEFEAARNQYGLSKEMSYGSILHAWMWSFNTIKNNMKDIAEAGYTSIQTSPISEIKGPMEGMKFTENWYYVYQPSGSKIGNKVVGTEEELKAMTAEAHKYGIRVIVDGVINHFTADWNAIDPEWRRSDYFHTRDQGGCGDNGTAINYGNRYQVTHCHLLSLWDLNTENQEVGNKMAAFLKQAVADGVDGFRYDAAKHIELPNEFGTYSPYYDTILPNGAQYQYGEVLQGDAGLNAAAYPALFDKYSSNGGGNTGSRYGGTLREALKNYNLNAGGLTNLQGDGVKDNQLVTWVESHDTYANTNEYSSQLTAWQIRMGWAVIGSKAGGAPLFFNRPVGSGGDHGPRFAERSQLGDAGDDEWKSTEVAAVNHFRNAMEGNAEYMRNCQGNNQCLMIERYKSNGSSADDGVTVANMGSDVNLAGMATALDDGTYTDAVNGGTLTVSGKKITSGTAKGGKVSVFSNIKVGPRASVSITAPSSFKTDTTTVTLNASNVSNARYTTSEGASGSFTSGQVITIGANTAAGNTITVTVTGTSEDGTEVKDTKTITKKDPNAVVSYTAYAKKPSSWSTIYAYAYVDNNAAGTNVIENMKWPGVAMTAESNACNGTATHVYEIPEDMIDAAGDSPIRVIFNNGGDGSITGNKFPADTVTTDPDDHVDAAGLLIDGSYVWDGNITSGKWTEASCVAVTVDSIAINGGNITLDVNDNPTAKLTTTITPAAAASAKVTWTSSNTAVATVSNGTVQAVKAGTATITATAGGKSASITVTVTGVRVAPTTTTVYYPSGKFGANSTNLYWHFKGTGEGTWTTAKMTAACDGYVSVTLDNPDQKDIEFVFNNGNGTWDNVGDVSGQNYTATGEYVVIKDNTGNYDTVAPCIVEVPVSSVTISGGNVSLTEGETKALTATVSPANATDRAVSWKSSNTSVATVDSNGKVTAKAKGTATITATAGDKSASVTVTVNAAVVDIPVESITISGTGVADGMLEMNAQTTMSLTASVSPANATNQEVTWKSNNTNLAVVDTNGQVTAKAAGTVVITATAGGRSDAIIVTIRQVVGLQSVTITGDGVKDNMLSMAAGKTAQLTAVLTPSNATVGAVAWSSSNTAVATVDGNGKVTAKKAGSTAIAVYASGKTSAIVVTVSGSVPVSDSKGDSLGVRRGTMLYLNNQLKGNNTDVQFAYGLEGDEVFVGDWDGDGKDTVAVRRGATFYVRNELSAGMAQAQFTFGRPGDEVIVGDWDGDGRDTFGVRRGTMVYLCNELNSKVSLQFNYGRAGDELLVGDWDGDGRDTLGVRRGTVMYLVNSLMKGSADVQFVYGRSGDEVLVGDWDGDGRDTLGVRRGTVMYLNNQLKGGNASVQFAYGRAGDLVLVGNWDGK</sequence>
<dbReference type="EMBL" id="JGYV01000001">
    <property type="protein sequence ID" value="KFI66191.1"/>
    <property type="molecule type" value="Genomic_DNA"/>
</dbReference>
<feature type="domain" description="Carbohydrate binding module family 25" evidence="8">
    <location>
        <begin position="834"/>
        <end position="917"/>
    </location>
</feature>
<dbReference type="Pfam" id="PF03423">
    <property type="entry name" value="CBM_25"/>
    <property type="match status" value="1"/>
</dbReference>
<keyword evidence="10" id="KW-1185">Reference proteome</keyword>
<dbReference type="SMART" id="SM01066">
    <property type="entry name" value="CBM_25"/>
    <property type="match status" value="1"/>
</dbReference>
<dbReference type="GO" id="GO:0004556">
    <property type="term" value="F:alpha-amylase activity"/>
    <property type="evidence" value="ECO:0007669"/>
    <property type="project" value="UniProtKB-EC"/>
</dbReference>
<dbReference type="InterPro" id="IPR013783">
    <property type="entry name" value="Ig-like_fold"/>
</dbReference>
<evidence type="ECO:0000259" key="7">
    <source>
        <dbReference type="SMART" id="SM00642"/>
    </source>
</evidence>
<dbReference type="Gene3D" id="2.60.40.1080">
    <property type="match status" value="4"/>
</dbReference>
<evidence type="ECO:0000256" key="3">
    <source>
        <dbReference type="ARBA" id="ARBA00023277"/>
    </source>
</evidence>
<dbReference type="Gene3D" id="3.20.20.80">
    <property type="entry name" value="Glycosidases"/>
    <property type="match status" value="1"/>
</dbReference>
<dbReference type="EC" id="3.2.1.1" evidence="9"/>
<feature type="domain" description="Glycosyl hydrolase family 13 catalytic" evidence="7">
    <location>
        <begin position="81"/>
        <end position="433"/>
    </location>
</feature>
<protein>
    <submittedName>
        <fullName evidence="9">Putative alpha-amylase</fullName>
        <ecNumber evidence="9">3.2.1.1</ecNumber>
    </submittedName>
</protein>
<feature type="domain" description="BIG2" evidence="6">
    <location>
        <begin position="748"/>
        <end position="826"/>
    </location>
</feature>
<dbReference type="eggNOG" id="COG5492">
    <property type="taxonomic scope" value="Bacteria"/>
</dbReference>
<dbReference type="GO" id="GO:0005975">
    <property type="term" value="P:carbohydrate metabolic process"/>
    <property type="evidence" value="ECO:0007669"/>
    <property type="project" value="InterPro"/>
</dbReference>
<evidence type="ECO:0000259" key="6">
    <source>
        <dbReference type="SMART" id="SM00635"/>
    </source>
</evidence>
<dbReference type="InterPro" id="IPR008964">
    <property type="entry name" value="Invasin/intimin_cell_adhesion"/>
</dbReference>
<dbReference type="Pfam" id="PF02368">
    <property type="entry name" value="Big_2"/>
    <property type="match status" value="4"/>
</dbReference>
<dbReference type="eggNOG" id="COG3055">
    <property type="taxonomic scope" value="Bacteria"/>
</dbReference>
<feature type="domain" description="BIG2" evidence="6">
    <location>
        <begin position="1113"/>
        <end position="1195"/>
    </location>
</feature>
<organism evidence="9 10">
    <name type="scientific">Bifidobacterium cuniculi</name>
    <dbReference type="NCBI Taxonomy" id="1688"/>
    <lineage>
        <taxon>Bacteria</taxon>
        <taxon>Bacillati</taxon>
        <taxon>Actinomycetota</taxon>
        <taxon>Actinomycetes</taxon>
        <taxon>Bifidobacteriales</taxon>
        <taxon>Bifidobacteriaceae</taxon>
        <taxon>Bifidobacterium</taxon>
    </lineage>
</organism>
<dbReference type="InterPro" id="IPR013780">
    <property type="entry name" value="Glyco_hydro_b"/>
</dbReference>
<evidence type="ECO:0000313" key="10">
    <source>
        <dbReference type="Proteomes" id="UP000029067"/>
    </source>
</evidence>